<reference evidence="3" key="1">
    <citation type="journal article" date="2019" name="Int. J. Syst. Evol. Microbiol.">
        <title>The Global Catalogue of Microorganisms (GCM) 10K type strain sequencing project: providing services to taxonomists for standard genome sequencing and annotation.</title>
        <authorList>
            <consortium name="The Broad Institute Genomics Platform"/>
            <consortium name="The Broad Institute Genome Sequencing Center for Infectious Disease"/>
            <person name="Wu L."/>
            <person name="Ma J."/>
        </authorList>
    </citation>
    <scope>NUCLEOTIDE SEQUENCE [LARGE SCALE GENOMIC DNA]</scope>
    <source>
        <strain evidence="3">JCM 17316</strain>
    </source>
</reference>
<gene>
    <name evidence="2" type="ORF">GCM10022416_05170</name>
</gene>
<dbReference type="RefSeq" id="WP_345016974.1">
    <property type="nucleotide sequence ID" value="NZ_BAABDO010000004.1"/>
</dbReference>
<dbReference type="Proteomes" id="UP001500266">
    <property type="component" value="Unassembled WGS sequence"/>
</dbReference>
<keyword evidence="3" id="KW-1185">Reference proteome</keyword>
<comment type="caution">
    <text evidence="2">The sequence shown here is derived from an EMBL/GenBank/DDBJ whole genome shotgun (WGS) entry which is preliminary data.</text>
</comment>
<protein>
    <submittedName>
        <fullName evidence="2">Uncharacterized protein</fullName>
    </submittedName>
</protein>
<feature type="compositionally biased region" description="Pro residues" evidence="1">
    <location>
        <begin position="110"/>
        <end position="127"/>
    </location>
</feature>
<evidence type="ECO:0000256" key="1">
    <source>
        <dbReference type="SAM" id="MobiDB-lite"/>
    </source>
</evidence>
<evidence type="ECO:0000313" key="3">
    <source>
        <dbReference type="Proteomes" id="UP001500266"/>
    </source>
</evidence>
<sequence>MAGEPEPRGDGGRAAPADEIAELFGDRAGRPPAAGRPAVPRPHGRRGLRVLWPVAASLASTATAATILYAGIDVTPLDDRPTLAPPRVPAPASPSGSSAPSATETGPATTPAPDPPSTGRAPPPGDPPARRTVERDDALADLRRSVESGVRACEIRSDVGLDLTNIIDTAIREARRGERDLVDVRIDQLRTKVVTRAREGGIAEERAQRLHRLLDRADEQF</sequence>
<accession>A0ABP7Y0V7</accession>
<feature type="compositionally biased region" description="Low complexity" evidence="1">
    <location>
        <begin position="93"/>
        <end position="109"/>
    </location>
</feature>
<organism evidence="2 3">
    <name type="scientific">Actinomadura keratinilytica</name>
    <dbReference type="NCBI Taxonomy" id="547461"/>
    <lineage>
        <taxon>Bacteria</taxon>
        <taxon>Bacillati</taxon>
        <taxon>Actinomycetota</taxon>
        <taxon>Actinomycetes</taxon>
        <taxon>Streptosporangiales</taxon>
        <taxon>Thermomonosporaceae</taxon>
        <taxon>Actinomadura</taxon>
    </lineage>
</organism>
<feature type="compositionally biased region" description="Pro residues" evidence="1">
    <location>
        <begin position="83"/>
        <end position="92"/>
    </location>
</feature>
<dbReference type="EMBL" id="BAABDO010000004">
    <property type="protein sequence ID" value="GAA4128993.1"/>
    <property type="molecule type" value="Genomic_DNA"/>
</dbReference>
<feature type="region of interest" description="Disordered" evidence="1">
    <location>
        <begin position="24"/>
        <end position="46"/>
    </location>
</feature>
<name>A0ABP7Y0V7_9ACTN</name>
<proteinExistence type="predicted"/>
<evidence type="ECO:0000313" key="2">
    <source>
        <dbReference type="EMBL" id="GAA4128993.1"/>
    </source>
</evidence>
<feature type="region of interest" description="Disordered" evidence="1">
    <location>
        <begin position="80"/>
        <end position="132"/>
    </location>
</feature>